<dbReference type="AlphaFoldDB" id="A0A1M7J4W4"/>
<dbReference type="Proteomes" id="UP000184444">
    <property type="component" value="Unassembled WGS sequence"/>
</dbReference>
<evidence type="ECO:0000313" key="5">
    <source>
        <dbReference type="Proteomes" id="UP000184444"/>
    </source>
</evidence>
<dbReference type="InterPro" id="IPR036714">
    <property type="entry name" value="SDH_sf"/>
</dbReference>
<accession>A0A1M7J4W4</accession>
<dbReference type="EMBL" id="FRCK01000010">
    <property type="protein sequence ID" value="SHM48099.1"/>
    <property type="molecule type" value="Genomic_DNA"/>
</dbReference>
<keyword evidence="3" id="KW-0143">Chaperone</keyword>
<evidence type="ECO:0000256" key="3">
    <source>
        <dbReference type="ARBA" id="ARBA00023186"/>
    </source>
</evidence>
<dbReference type="PANTHER" id="PTHR12469:SF2">
    <property type="entry name" value="SUCCINATE DEHYDROGENASE ASSEMBLY FACTOR 2, MITOCHONDRIAL"/>
    <property type="match status" value="1"/>
</dbReference>
<gene>
    <name evidence="4" type="ORF">SAMN05444389_110111</name>
</gene>
<dbReference type="Gene3D" id="1.10.150.250">
    <property type="entry name" value="Flavinator of succinate dehydrogenase"/>
    <property type="match status" value="1"/>
</dbReference>
<keyword evidence="5" id="KW-1185">Reference proteome</keyword>
<dbReference type="PANTHER" id="PTHR12469">
    <property type="entry name" value="PROTEIN EMI5 HOMOLOG, MITOCHONDRIAL"/>
    <property type="match status" value="1"/>
</dbReference>
<dbReference type="Pfam" id="PF03937">
    <property type="entry name" value="Sdh5"/>
    <property type="match status" value="1"/>
</dbReference>
<reference evidence="5" key="1">
    <citation type="submission" date="2016-11" db="EMBL/GenBank/DDBJ databases">
        <authorList>
            <person name="Varghese N."/>
            <person name="Submissions S."/>
        </authorList>
    </citation>
    <scope>NUCLEOTIDE SEQUENCE [LARGE SCALE GENOMIC DNA]</scope>
    <source>
        <strain evidence="5">DSM 6637</strain>
    </source>
</reference>
<protein>
    <recommendedName>
        <fullName evidence="2">FAD assembly factor SdhE</fullName>
    </recommendedName>
</protein>
<name>A0A1M7J4W4_9RHOB</name>
<sequence length="96" mass="10911">MENHDTRLKRLTMRSWRRGTREMDLILGPFADAELAGLGPEALDEYERLLDENDQELYPWITARLAGRAAGPQALGPIMDRIAAHARDRLKEIRGA</sequence>
<proteinExistence type="inferred from homology"/>
<dbReference type="STRING" id="53463.SAMN05444389_110111"/>
<dbReference type="RefSeq" id="WP_073068049.1">
    <property type="nucleotide sequence ID" value="NZ_FRCK01000010.1"/>
</dbReference>
<dbReference type="GO" id="GO:0006099">
    <property type="term" value="P:tricarboxylic acid cycle"/>
    <property type="evidence" value="ECO:0007669"/>
    <property type="project" value="TreeGrafter"/>
</dbReference>
<evidence type="ECO:0000256" key="2">
    <source>
        <dbReference type="ARBA" id="ARBA00019418"/>
    </source>
</evidence>
<dbReference type="SUPFAM" id="SSF109910">
    <property type="entry name" value="YgfY-like"/>
    <property type="match status" value="1"/>
</dbReference>
<dbReference type="InterPro" id="IPR005631">
    <property type="entry name" value="SDH"/>
</dbReference>
<comment type="similarity">
    <text evidence="1">Belongs to the SdhE FAD assembly factor family.</text>
</comment>
<organism evidence="4 5">
    <name type="scientific">Paracoccus solventivorans</name>
    <dbReference type="NCBI Taxonomy" id="53463"/>
    <lineage>
        <taxon>Bacteria</taxon>
        <taxon>Pseudomonadati</taxon>
        <taxon>Pseudomonadota</taxon>
        <taxon>Alphaproteobacteria</taxon>
        <taxon>Rhodobacterales</taxon>
        <taxon>Paracoccaceae</taxon>
        <taxon>Paracoccus</taxon>
    </lineage>
</organism>
<evidence type="ECO:0000313" key="4">
    <source>
        <dbReference type="EMBL" id="SHM48099.1"/>
    </source>
</evidence>
<evidence type="ECO:0000256" key="1">
    <source>
        <dbReference type="ARBA" id="ARBA00008571"/>
    </source>
</evidence>